<dbReference type="Proteomes" id="UP001273589">
    <property type="component" value="Unassembled WGS sequence"/>
</dbReference>
<evidence type="ECO:0000313" key="3">
    <source>
        <dbReference type="Proteomes" id="UP001273589"/>
    </source>
</evidence>
<sequence>GGAVAVAGSVDLRRMGGAGAGARRVVPRSPQEIGPHRACRGHHSRRSDRHDSDRARARARAVVGERATVVSDAMAPGRARPVA</sequence>
<name>A0AAJ2US91_9ACTN</name>
<evidence type="ECO:0000313" key="2">
    <source>
        <dbReference type="EMBL" id="MDX3136376.1"/>
    </source>
</evidence>
<feature type="region of interest" description="Disordered" evidence="1">
    <location>
        <begin position="18"/>
        <end position="63"/>
    </location>
</feature>
<comment type="caution">
    <text evidence="2">The sequence shown here is derived from an EMBL/GenBank/DDBJ whole genome shotgun (WGS) entry which is preliminary data.</text>
</comment>
<evidence type="ECO:0000256" key="1">
    <source>
        <dbReference type="SAM" id="MobiDB-lite"/>
    </source>
</evidence>
<accession>A0AAJ2US91</accession>
<dbReference type="EMBL" id="JARAWN010000558">
    <property type="protein sequence ID" value="MDX3136376.1"/>
    <property type="molecule type" value="Genomic_DNA"/>
</dbReference>
<dbReference type="AlphaFoldDB" id="A0AAJ2US91"/>
<reference evidence="2" key="1">
    <citation type="journal article" date="2023" name="Microb. Genom.">
        <title>Mesoterricola silvestris gen. nov., sp. nov., Mesoterricola sediminis sp. nov., Geothrix oryzae sp. nov., Geothrix edaphica sp. nov., Geothrix rubra sp. nov., and Geothrix limicola sp. nov., six novel members of Acidobacteriota isolated from soils.</title>
        <authorList>
            <person name="Weisberg A.J."/>
            <person name="Pearce E."/>
            <person name="Kramer C.G."/>
            <person name="Chang J.H."/>
            <person name="Clarke C.R."/>
        </authorList>
    </citation>
    <scope>NUCLEOTIDE SEQUENCE</scope>
    <source>
        <strain evidence="2">ND06-05F</strain>
    </source>
</reference>
<protein>
    <submittedName>
        <fullName evidence="2">Uncharacterized protein</fullName>
    </submittedName>
</protein>
<feature type="compositionally biased region" description="Basic residues" evidence="1">
    <location>
        <begin position="37"/>
        <end position="47"/>
    </location>
</feature>
<proteinExistence type="predicted"/>
<feature type="non-terminal residue" evidence="2">
    <location>
        <position position="1"/>
    </location>
</feature>
<gene>
    <name evidence="2" type="ORF">PV367_42780</name>
</gene>
<organism evidence="2 3">
    <name type="scientific">Streptomyces europaeiscabiei</name>
    <dbReference type="NCBI Taxonomy" id="146819"/>
    <lineage>
        <taxon>Bacteria</taxon>
        <taxon>Bacillati</taxon>
        <taxon>Actinomycetota</taxon>
        <taxon>Actinomycetes</taxon>
        <taxon>Kitasatosporales</taxon>
        <taxon>Streptomycetaceae</taxon>
        <taxon>Streptomyces</taxon>
    </lineage>
</organism>
<dbReference type="RefSeq" id="WP_319699325.1">
    <property type="nucleotide sequence ID" value="NZ_JARAWN010000558.1"/>
</dbReference>